<dbReference type="EnsemblMetazoa" id="XM_021054725.1">
    <property type="protein sequence ID" value="XP_020910384.1"/>
    <property type="gene ID" value="LOC110248222"/>
</dbReference>
<feature type="coiled-coil region" evidence="1">
    <location>
        <begin position="45"/>
        <end position="79"/>
    </location>
</feature>
<proteinExistence type="predicted"/>
<evidence type="ECO:0000256" key="1">
    <source>
        <dbReference type="SAM" id="Coils"/>
    </source>
</evidence>
<dbReference type="GeneID" id="110248222"/>
<organism evidence="2 3">
    <name type="scientific">Exaiptasia diaphana</name>
    <name type="common">Tropical sea anemone</name>
    <name type="synonym">Aiptasia pulchella</name>
    <dbReference type="NCBI Taxonomy" id="2652724"/>
    <lineage>
        <taxon>Eukaryota</taxon>
        <taxon>Metazoa</taxon>
        <taxon>Cnidaria</taxon>
        <taxon>Anthozoa</taxon>
        <taxon>Hexacorallia</taxon>
        <taxon>Actiniaria</taxon>
        <taxon>Aiptasiidae</taxon>
        <taxon>Exaiptasia</taxon>
    </lineage>
</organism>
<protein>
    <recommendedName>
        <fullName evidence="4">Serum response factor-binding protein 1</fullName>
    </recommendedName>
</protein>
<evidence type="ECO:0000313" key="3">
    <source>
        <dbReference type="Proteomes" id="UP000887567"/>
    </source>
</evidence>
<sequence length="182" mass="21109">MASYEDLKGQFTLKMKTGKLKKTFGRAKLFEIRRIVRRIKQLSLKKGTAQQLDKNKRKIDRLEKQLEFLKDTNFEAFKTSLDTEDELKDSNMATEGDSDVKSLVMSKLLEIIRKSEKSHQLEIKQKNTRKSPDPYKENDAQVAILQDDSQLIENKEIELKNEFFDTNSQDLGIENSNSDSES</sequence>
<name>A0A913XVC4_EXADI</name>
<dbReference type="Proteomes" id="UP000887567">
    <property type="component" value="Unplaced"/>
</dbReference>
<dbReference type="RefSeq" id="XP_020910384.1">
    <property type="nucleotide sequence ID" value="XM_021054725.1"/>
</dbReference>
<evidence type="ECO:0008006" key="4">
    <source>
        <dbReference type="Google" id="ProtNLM"/>
    </source>
</evidence>
<accession>A0A913XVC4</accession>
<keyword evidence="1" id="KW-0175">Coiled coil</keyword>
<dbReference type="OrthoDB" id="3364872at2759"/>
<keyword evidence="3" id="KW-1185">Reference proteome</keyword>
<reference evidence="2" key="1">
    <citation type="submission" date="2022-11" db="UniProtKB">
        <authorList>
            <consortium name="EnsemblMetazoa"/>
        </authorList>
    </citation>
    <scope>IDENTIFICATION</scope>
</reference>
<evidence type="ECO:0000313" key="2">
    <source>
        <dbReference type="EnsemblMetazoa" id="XP_020910384.1"/>
    </source>
</evidence>
<dbReference type="AlphaFoldDB" id="A0A913XVC4"/>
<dbReference type="KEGG" id="epa:110248222"/>